<protein>
    <submittedName>
        <fullName evidence="5">LysR family transcriptional regulator</fullName>
    </submittedName>
</protein>
<dbReference type="FunFam" id="1.10.10.10:FF:000001">
    <property type="entry name" value="LysR family transcriptional regulator"/>
    <property type="match status" value="1"/>
</dbReference>
<accession>A0A837GBX8</accession>
<keyword evidence="2" id="KW-0805">Transcription regulation</keyword>
<keyword evidence="4" id="KW-0804">Transcription</keyword>
<dbReference type="InterPro" id="IPR000847">
    <property type="entry name" value="LysR_HTH_N"/>
</dbReference>
<dbReference type="InterPro" id="IPR058163">
    <property type="entry name" value="LysR-type_TF_proteobact-type"/>
</dbReference>
<dbReference type="GO" id="GO:0003700">
    <property type="term" value="F:DNA-binding transcription factor activity"/>
    <property type="evidence" value="ECO:0007669"/>
    <property type="project" value="InterPro"/>
</dbReference>
<dbReference type="InterPro" id="IPR005119">
    <property type="entry name" value="LysR_subst-bd"/>
</dbReference>
<comment type="caution">
    <text evidence="5">The sequence shown here is derived from an EMBL/GenBank/DDBJ whole genome shotgun (WGS) entry which is preliminary data.</text>
</comment>
<dbReference type="Pfam" id="PF03466">
    <property type="entry name" value="LysR_substrate"/>
    <property type="match status" value="1"/>
</dbReference>
<dbReference type="InterPro" id="IPR036388">
    <property type="entry name" value="WH-like_DNA-bd_sf"/>
</dbReference>
<reference evidence="5" key="1">
    <citation type="journal article" date="2015" name="BMC Genomics">
        <title>Genome mining reveals unlocked bioactive potential of marine Gram-negative bacteria.</title>
        <authorList>
            <person name="Machado H."/>
            <person name="Sonnenschein E.C."/>
            <person name="Melchiorsen J."/>
            <person name="Gram L."/>
        </authorList>
    </citation>
    <scope>NUCLEOTIDE SEQUENCE</scope>
    <source>
        <strain evidence="5">S2052</strain>
    </source>
</reference>
<dbReference type="Pfam" id="PF00126">
    <property type="entry name" value="HTH_1"/>
    <property type="match status" value="1"/>
</dbReference>
<dbReference type="Gene3D" id="3.40.190.290">
    <property type="match status" value="1"/>
</dbReference>
<sequence>MTDLNDLMVFATVVERGSFTQAAEALNTPKSNISRKITRLESQLGVRLLERSTRTLHLTEIGQRYYQYCKRIKEEYEAAGSAVESMLEKPQGRLRVCTSLGVGQSLLGDHLAEYCRHYPDVELDLSLTNRRVDLIEEGYDLAFRVGELPDSGLIAKKLCSINLRLYAAPSFAKHRINTPSDLLKHPLMLMSAKERSPDWHLRCGVEKTALRFEPNVRCDDFSMLMRMAIKGLGITELPEYMAEHKLAEGALINILPDWQFEPVDLYALYPSHRGSTPKVRALLTHLSQALSR</sequence>
<evidence type="ECO:0000313" key="5">
    <source>
        <dbReference type="EMBL" id="KJY77887.1"/>
    </source>
</evidence>
<dbReference type="AlphaFoldDB" id="A0A837GBX8"/>
<dbReference type="PANTHER" id="PTHR30537:SF68">
    <property type="entry name" value="TRANSCRIPTIONAL REGULATOR-RELATED"/>
    <property type="match status" value="1"/>
</dbReference>
<evidence type="ECO:0000256" key="4">
    <source>
        <dbReference type="ARBA" id="ARBA00023163"/>
    </source>
</evidence>
<name>A0A837GBX8_9VIBR</name>
<keyword evidence="3" id="KW-0238">DNA-binding</keyword>
<dbReference type="SUPFAM" id="SSF53850">
    <property type="entry name" value="Periplasmic binding protein-like II"/>
    <property type="match status" value="1"/>
</dbReference>
<dbReference type="EMBL" id="JXXR01000001">
    <property type="protein sequence ID" value="KJY77887.1"/>
    <property type="molecule type" value="Genomic_DNA"/>
</dbReference>
<dbReference type="PANTHER" id="PTHR30537">
    <property type="entry name" value="HTH-TYPE TRANSCRIPTIONAL REGULATOR"/>
    <property type="match status" value="1"/>
</dbReference>
<organism evidence="5">
    <name type="scientific">Vibrio coralliilyticus</name>
    <dbReference type="NCBI Taxonomy" id="190893"/>
    <lineage>
        <taxon>Bacteria</taxon>
        <taxon>Pseudomonadati</taxon>
        <taxon>Pseudomonadota</taxon>
        <taxon>Gammaproteobacteria</taxon>
        <taxon>Vibrionales</taxon>
        <taxon>Vibrionaceae</taxon>
        <taxon>Vibrio</taxon>
    </lineage>
</organism>
<proteinExistence type="inferred from homology"/>
<dbReference type="CDD" id="cd08422">
    <property type="entry name" value="PBP2_CrgA_like"/>
    <property type="match status" value="1"/>
</dbReference>
<evidence type="ECO:0000256" key="1">
    <source>
        <dbReference type="ARBA" id="ARBA00009437"/>
    </source>
</evidence>
<gene>
    <name evidence="5" type="ORF">TW71_02315</name>
</gene>
<dbReference type="PRINTS" id="PR00039">
    <property type="entry name" value="HTHLYSR"/>
</dbReference>
<dbReference type="RefSeq" id="WP_045984856.1">
    <property type="nucleotide sequence ID" value="NZ_CP063051.1"/>
</dbReference>
<dbReference type="GO" id="GO:0006351">
    <property type="term" value="P:DNA-templated transcription"/>
    <property type="evidence" value="ECO:0007669"/>
    <property type="project" value="TreeGrafter"/>
</dbReference>
<evidence type="ECO:0000256" key="3">
    <source>
        <dbReference type="ARBA" id="ARBA00023125"/>
    </source>
</evidence>
<dbReference type="GO" id="GO:0043565">
    <property type="term" value="F:sequence-specific DNA binding"/>
    <property type="evidence" value="ECO:0007669"/>
    <property type="project" value="TreeGrafter"/>
</dbReference>
<dbReference type="InterPro" id="IPR036390">
    <property type="entry name" value="WH_DNA-bd_sf"/>
</dbReference>
<dbReference type="Gene3D" id="1.10.10.10">
    <property type="entry name" value="Winged helix-like DNA-binding domain superfamily/Winged helix DNA-binding domain"/>
    <property type="match status" value="1"/>
</dbReference>
<comment type="similarity">
    <text evidence="1">Belongs to the LysR transcriptional regulatory family.</text>
</comment>
<dbReference type="SUPFAM" id="SSF46785">
    <property type="entry name" value="Winged helix' DNA-binding domain"/>
    <property type="match status" value="1"/>
</dbReference>
<dbReference type="PROSITE" id="PS50931">
    <property type="entry name" value="HTH_LYSR"/>
    <property type="match status" value="1"/>
</dbReference>
<evidence type="ECO:0000256" key="2">
    <source>
        <dbReference type="ARBA" id="ARBA00023015"/>
    </source>
</evidence>